<evidence type="ECO:0000313" key="2">
    <source>
        <dbReference type="EMBL" id="GAA1739894.1"/>
    </source>
</evidence>
<dbReference type="SUPFAM" id="SSF53597">
    <property type="entry name" value="Dihydrofolate reductase-like"/>
    <property type="match status" value="1"/>
</dbReference>
<protein>
    <recommendedName>
        <fullName evidence="1">Bacterial bifunctional deaminase-reductase C-terminal domain-containing protein</fullName>
    </recommendedName>
</protein>
<dbReference type="PANTHER" id="PTHR38011">
    <property type="entry name" value="DIHYDROFOLATE REDUCTASE FAMILY PROTEIN (AFU_ORTHOLOGUE AFUA_8G06820)"/>
    <property type="match status" value="1"/>
</dbReference>
<dbReference type="Gene3D" id="3.40.430.10">
    <property type="entry name" value="Dihydrofolate Reductase, subunit A"/>
    <property type="match status" value="1"/>
</dbReference>
<keyword evidence="3" id="KW-1185">Reference proteome</keyword>
<accession>A0ABN2JV26</accession>
<proteinExistence type="predicted"/>
<dbReference type="EMBL" id="BAAAME010000004">
    <property type="protein sequence ID" value="GAA1739894.1"/>
    <property type="molecule type" value="Genomic_DNA"/>
</dbReference>
<gene>
    <name evidence="2" type="ORF">GCM10009710_20230</name>
</gene>
<dbReference type="InterPro" id="IPR002734">
    <property type="entry name" value="RibDG_C"/>
</dbReference>
<organism evidence="2 3">
    <name type="scientific">Aeromicrobium alkaliterrae</name>
    <dbReference type="NCBI Taxonomy" id="302168"/>
    <lineage>
        <taxon>Bacteria</taxon>
        <taxon>Bacillati</taxon>
        <taxon>Actinomycetota</taxon>
        <taxon>Actinomycetes</taxon>
        <taxon>Propionibacteriales</taxon>
        <taxon>Nocardioidaceae</taxon>
        <taxon>Aeromicrobium</taxon>
    </lineage>
</organism>
<evidence type="ECO:0000313" key="3">
    <source>
        <dbReference type="Proteomes" id="UP001501057"/>
    </source>
</evidence>
<dbReference type="Pfam" id="PF01872">
    <property type="entry name" value="RibD_C"/>
    <property type="match status" value="1"/>
</dbReference>
<reference evidence="2 3" key="1">
    <citation type="journal article" date="2019" name="Int. J. Syst. Evol. Microbiol.">
        <title>The Global Catalogue of Microorganisms (GCM) 10K type strain sequencing project: providing services to taxonomists for standard genome sequencing and annotation.</title>
        <authorList>
            <consortium name="The Broad Institute Genomics Platform"/>
            <consortium name="The Broad Institute Genome Sequencing Center for Infectious Disease"/>
            <person name="Wu L."/>
            <person name="Ma J."/>
        </authorList>
    </citation>
    <scope>NUCLEOTIDE SEQUENCE [LARGE SCALE GENOMIC DNA]</scope>
    <source>
        <strain evidence="2 3">JCM 13518</strain>
    </source>
</reference>
<comment type="caution">
    <text evidence="2">The sequence shown here is derived from an EMBL/GenBank/DDBJ whole genome shotgun (WGS) entry which is preliminary data.</text>
</comment>
<name>A0ABN2JV26_9ACTN</name>
<dbReference type="InterPro" id="IPR024072">
    <property type="entry name" value="DHFR-like_dom_sf"/>
</dbReference>
<evidence type="ECO:0000259" key="1">
    <source>
        <dbReference type="Pfam" id="PF01872"/>
    </source>
</evidence>
<feature type="domain" description="Bacterial bifunctional deaminase-reductase C-terminal" evidence="1">
    <location>
        <begin position="28"/>
        <end position="113"/>
    </location>
</feature>
<dbReference type="Proteomes" id="UP001501057">
    <property type="component" value="Unassembled WGS sequence"/>
</dbReference>
<sequence>MAGVGAIVMGRSTFDWVERHRAASGDAWFYTQPSWVMTSRDLPVPEGADVRAAAGDVGDVHPALVEAAGGKDVWVVGGGGLAAAFAEAGLLDEVVVSIAPVAIGSGMPLLPGTVELELLDSGVNGEFLCARYGVVRSPA</sequence>
<dbReference type="PANTHER" id="PTHR38011:SF11">
    <property type="entry name" value="2,5-DIAMINO-6-RIBOSYLAMINO-4(3H)-PYRIMIDINONE 5'-PHOSPHATE REDUCTASE"/>
    <property type="match status" value="1"/>
</dbReference>
<dbReference type="InterPro" id="IPR050765">
    <property type="entry name" value="Riboflavin_Biosynth_HTPR"/>
</dbReference>